<dbReference type="RefSeq" id="WP_203795583.1">
    <property type="nucleotide sequence ID" value="NZ_BAAAQE010000035.1"/>
</dbReference>
<evidence type="ECO:0000256" key="1">
    <source>
        <dbReference type="SAM" id="Phobius"/>
    </source>
</evidence>
<comment type="caution">
    <text evidence="2">The sequence shown here is derived from an EMBL/GenBank/DDBJ whole genome shotgun (WGS) entry which is preliminary data.</text>
</comment>
<keyword evidence="1" id="KW-1133">Transmembrane helix</keyword>
<accession>A0ABQ3X7V2</accession>
<feature type="transmembrane region" description="Helical" evidence="1">
    <location>
        <begin position="36"/>
        <end position="57"/>
    </location>
</feature>
<keyword evidence="3" id="KW-1185">Reference proteome</keyword>
<keyword evidence="1" id="KW-0812">Transmembrane</keyword>
<evidence type="ECO:0000313" key="2">
    <source>
        <dbReference type="EMBL" id="GID54483.1"/>
    </source>
</evidence>
<reference evidence="2 3" key="1">
    <citation type="submission" date="2021-01" db="EMBL/GenBank/DDBJ databases">
        <title>Whole genome shotgun sequence of Actinoplanes couchii NBRC 106145.</title>
        <authorList>
            <person name="Komaki H."/>
            <person name="Tamura T."/>
        </authorList>
    </citation>
    <scope>NUCLEOTIDE SEQUENCE [LARGE SCALE GENOMIC DNA]</scope>
    <source>
        <strain evidence="2 3">NBRC 106145</strain>
    </source>
</reference>
<evidence type="ECO:0000313" key="3">
    <source>
        <dbReference type="Proteomes" id="UP000612282"/>
    </source>
</evidence>
<feature type="transmembrane region" description="Helical" evidence="1">
    <location>
        <begin position="99"/>
        <end position="118"/>
    </location>
</feature>
<protein>
    <recommendedName>
        <fullName evidence="4">Integral membrane protein</fullName>
    </recommendedName>
</protein>
<dbReference type="EMBL" id="BOMG01000041">
    <property type="protein sequence ID" value="GID54483.1"/>
    <property type="molecule type" value="Genomic_DNA"/>
</dbReference>
<name>A0ABQ3X7V2_9ACTN</name>
<feature type="transmembrane region" description="Helical" evidence="1">
    <location>
        <begin position="6"/>
        <end position="24"/>
    </location>
</feature>
<sequence>MLTVLFGSIAVAEAVVLGLVIALHRRRPDTASLLPAAVILALIWDNAIVATGTAIGAGDTLRALSYPRFVAHALLVPLLIPVGVALCRAHGIRFLSNRPVRAASTTLTVTLIAVGLWQDVRTLDLQPMSYAGTLRYTNEAAHGAPIPAVATILVLIVLGAILLSRTRSP</sequence>
<organism evidence="2 3">
    <name type="scientific">Actinoplanes couchii</name>
    <dbReference type="NCBI Taxonomy" id="403638"/>
    <lineage>
        <taxon>Bacteria</taxon>
        <taxon>Bacillati</taxon>
        <taxon>Actinomycetota</taxon>
        <taxon>Actinomycetes</taxon>
        <taxon>Micromonosporales</taxon>
        <taxon>Micromonosporaceae</taxon>
        <taxon>Actinoplanes</taxon>
    </lineage>
</organism>
<keyword evidence="1" id="KW-0472">Membrane</keyword>
<gene>
    <name evidence="2" type="ORF">Aco03nite_028870</name>
</gene>
<feature type="transmembrane region" description="Helical" evidence="1">
    <location>
        <begin position="144"/>
        <end position="163"/>
    </location>
</feature>
<proteinExistence type="predicted"/>
<evidence type="ECO:0008006" key="4">
    <source>
        <dbReference type="Google" id="ProtNLM"/>
    </source>
</evidence>
<dbReference type="Proteomes" id="UP000612282">
    <property type="component" value="Unassembled WGS sequence"/>
</dbReference>
<feature type="transmembrane region" description="Helical" evidence="1">
    <location>
        <begin position="69"/>
        <end position="87"/>
    </location>
</feature>